<keyword evidence="4 5" id="KW-0472">Membrane</keyword>
<evidence type="ECO:0000313" key="7">
    <source>
        <dbReference type="EMBL" id="CCD26979.1"/>
    </source>
</evidence>
<dbReference type="KEGG" id="ndi:NDAI_0J00870"/>
<feature type="domain" description="Amino acid permease/ SLC12A" evidence="6">
    <location>
        <begin position="270"/>
        <end position="796"/>
    </location>
</feature>
<dbReference type="Proteomes" id="UP000000689">
    <property type="component" value="Chromosome 10"/>
</dbReference>
<accession>G0WGQ1</accession>
<evidence type="ECO:0000256" key="1">
    <source>
        <dbReference type="ARBA" id="ARBA00004141"/>
    </source>
</evidence>
<dbReference type="AlphaFoldDB" id="G0WGQ1"/>
<evidence type="ECO:0000256" key="4">
    <source>
        <dbReference type="ARBA" id="ARBA00023136"/>
    </source>
</evidence>
<evidence type="ECO:0000313" key="8">
    <source>
        <dbReference type="Proteomes" id="UP000000689"/>
    </source>
</evidence>
<keyword evidence="2 5" id="KW-0812">Transmembrane</keyword>
<feature type="transmembrane region" description="Helical" evidence="5">
    <location>
        <begin position="699"/>
        <end position="716"/>
    </location>
</feature>
<dbReference type="STRING" id="1071378.G0WGQ1"/>
<evidence type="ECO:0000256" key="2">
    <source>
        <dbReference type="ARBA" id="ARBA00022692"/>
    </source>
</evidence>
<feature type="transmembrane region" description="Helical" evidence="5">
    <location>
        <begin position="736"/>
        <end position="757"/>
    </location>
</feature>
<evidence type="ECO:0000256" key="3">
    <source>
        <dbReference type="ARBA" id="ARBA00022989"/>
    </source>
</evidence>
<comment type="subcellular location">
    <subcellularLocation>
        <location evidence="1">Membrane</location>
        <topology evidence="1">Multi-pass membrane protein</topology>
    </subcellularLocation>
</comment>
<dbReference type="OMA" id="FIRFYYG"/>
<dbReference type="PANTHER" id="PTHR43341:SF46">
    <property type="entry name" value="SPS-SENSOR COMPONENT SSY1"/>
    <property type="match status" value="1"/>
</dbReference>
<feature type="transmembrane region" description="Helical" evidence="5">
    <location>
        <begin position="525"/>
        <end position="545"/>
    </location>
</feature>
<reference evidence="7 8" key="1">
    <citation type="journal article" date="2011" name="Proc. Natl. Acad. Sci. U.S.A.">
        <title>Evolutionary erosion of yeast sex chromosomes by mating-type switching accidents.</title>
        <authorList>
            <person name="Gordon J.L."/>
            <person name="Armisen D."/>
            <person name="Proux-Wera E."/>
            <person name="Oheigeartaigh S.S."/>
            <person name="Byrne K.P."/>
            <person name="Wolfe K.H."/>
        </authorList>
    </citation>
    <scope>NUCLEOTIDE SEQUENCE [LARGE SCALE GENOMIC DNA]</scope>
    <source>
        <strain evidence="8">ATCC 10597 / BCRC 20456 / CBS 421 / NBRC 0211 / NRRL Y-12639</strain>
    </source>
</reference>
<dbReference type="EMBL" id="HE580276">
    <property type="protein sequence ID" value="CCD26979.1"/>
    <property type="molecule type" value="Genomic_DNA"/>
</dbReference>
<dbReference type="OrthoDB" id="3900342at2759"/>
<feature type="transmembrane region" description="Helical" evidence="5">
    <location>
        <begin position="483"/>
        <end position="504"/>
    </location>
</feature>
<feature type="transmembrane region" description="Helical" evidence="5">
    <location>
        <begin position="769"/>
        <end position="787"/>
    </location>
</feature>
<dbReference type="Gene3D" id="1.20.1740.10">
    <property type="entry name" value="Amino acid/polyamine transporter I"/>
    <property type="match status" value="1"/>
</dbReference>
<dbReference type="GO" id="GO:0005886">
    <property type="term" value="C:plasma membrane"/>
    <property type="evidence" value="ECO:0007669"/>
    <property type="project" value="EnsemblFungi"/>
</dbReference>
<dbReference type="RefSeq" id="XP_003672222.1">
    <property type="nucleotide sequence ID" value="XM_003672174.1"/>
</dbReference>
<feature type="transmembrane region" description="Helical" evidence="5">
    <location>
        <begin position="606"/>
        <end position="633"/>
    </location>
</feature>
<dbReference type="GO" id="GO:0015171">
    <property type="term" value="F:amino acid transmembrane transporter activity"/>
    <property type="evidence" value="ECO:0007669"/>
    <property type="project" value="TreeGrafter"/>
</dbReference>
<evidence type="ECO:0000256" key="5">
    <source>
        <dbReference type="SAM" id="Phobius"/>
    </source>
</evidence>
<organism evidence="7 8">
    <name type="scientific">Naumovozyma dairenensis (strain ATCC 10597 / BCRC 20456 / CBS 421 / NBRC 0211 / NRRL Y-12639)</name>
    <name type="common">Saccharomyces dairenensis</name>
    <dbReference type="NCBI Taxonomy" id="1071378"/>
    <lineage>
        <taxon>Eukaryota</taxon>
        <taxon>Fungi</taxon>
        <taxon>Dikarya</taxon>
        <taxon>Ascomycota</taxon>
        <taxon>Saccharomycotina</taxon>
        <taxon>Saccharomycetes</taxon>
        <taxon>Saccharomycetales</taxon>
        <taxon>Saccharomycetaceae</taxon>
        <taxon>Naumovozyma</taxon>
    </lineage>
</organism>
<dbReference type="HOGENOM" id="CLU_007946_8_6_1"/>
<proteinExistence type="predicted"/>
<dbReference type="Pfam" id="PF00324">
    <property type="entry name" value="AA_permease"/>
    <property type="match status" value="1"/>
</dbReference>
<gene>
    <name evidence="7" type="primary">NDAI0J00870</name>
    <name evidence="7" type="ordered locus">NDAI_0J00870</name>
</gene>
<keyword evidence="8" id="KW-1185">Reference proteome</keyword>
<protein>
    <recommendedName>
        <fullName evidence="6">Amino acid permease/ SLC12A domain-containing protein</fullName>
    </recommendedName>
</protein>
<dbReference type="GO" id="GO:0043200">
    <property type="term" value="P:response to amino acid"/>
    <property type="evidence" value="ECO:0007669"/>
    <property type="project" value="EnsemblFungi"/>
</dbReference>
<feature type="transmembrane region" description="Helical" evidence="5">
    <location>
        <begin position="338"/>
        <end position="359"/>
    </location>
</feature>
<dbReference type="InterPro" id="IPR050524">
    <property type="entry name" value="APC_YAT"/>
</dbReference>
<name>G0WGQ1_NAUDC</name>
<keyword evidence="3 5" id="KW-1133">Transmembrane helix</keyword>
<dbReference type="GeneID" id="11494159"/>
<dbReference type="eggNOG" id="KOG1286">
    <property type="taxonomic scope" value="Eukaryota"/>
</dbReference>
<dbReference type="PANTHER" id="PTHR43341">
    <property type="entry name" value="AMINO ACID PERMEASE"/>
    <property type="match status" value="1"/>
</dbReference>
<sequence length="837" mass="94223">MESKSPLYGLFPGRNNIQPIKSDNEHLHVSQDDVNHNDEDHISVVNTIDTAILRSIIDEEGWNDIDNSHEELRNQRFYVSDRYDQKKANNGQLSNSPNLREDFQYYNAKVEKEYELRNKLETMLRKNNNGNIEVISEDILQDNYIATTDTPVSGKHSPNFNWKLNVKNFFSKSFHHHETKGMIKMSNHKNEQNSNSSMTRVIDNTSYRNMAIDEGIDNTTKEETPALSITTDHSNETREPHKMLGFDLEKLFDKSKGGKNHIRRSLKVRHIQMLSIGTCFSVGFFLTSGKAFSAAGPFGTLVGFILSGSIVLATLLSFTELSTLIPVASGFSGLASRFVEDAFGFALGWTYWFSCMLALPAEVASSTFYLSYYQNLSRGAIAGFVTLFSLFSIVINLLDVRFMGEVVYIVGLIKIFITIIIIFVMVILNAGHGKDIHEQVGFRFWDSSKSTGNLTYGLFRPTFDLLDAGTGSKNGISGSTGRFLAIILVMLISTFAFSGVEMTFMASGEAINPRKTIPSSIKRTFSVVLTVYMFAIFAVGINIYSGDPRLESYFPESAVSRYKAAVHGIGTDWQLNYSCDVGLYSKVETGSRQTGYSSPWVLALQSFGLCTFAAGFNAILVFFTSTAGIASLFNSSRTIYAMSIQRKAPLIFQTCTKRGVPYVAVLFSGIFSIIAYLAVDAKSTQNFDILINISSASTSIIWMGLNASFLRFYYALKCRQDIISRNDKSYPYKSPFQPYLSFYGLFGCLFFVIFMGFTNFLNKFWSTRSFFSAYGGLMLFIVFYLGYKIIGTSKIERLDQLDMDTGRREMDRITWNEDNEYAGPYMASFKKLVSWLY</sequence>
<feature type="transmembrane region" description="Helical" evidence="5">
    <location>
        <begin position="660"/>
        <end position="679"/>
    </location>
</feature>
<evidence type="ECO:0000259" key="6">
    <source>
        <dbReference type="Pfam" id="PF00324"/>
    </source>
</evidence>
<dbReference type="InterPro" id="IPR004841">
    <property type="entry name" value="AA-permease/SLC12A_dom"/>
</dbReference>
<feature type="transmembrane region" description="Helical" evidence="5">
    <location>
        <begin position="379"/>
        <end position="399"/>
    </location>
</feature>
<feature type="transmembrane region" description="Helical" evidence="5">
    <location>
        <begin position="406"/>
        <end position="428"/>
    </location>
</feature>
<feature type="transmembrane region" description="Helical" evidence="5">
    <location>
        <begin position="298"/>
        <end position="318"/>
    </location>
</feature>